<dbReference type="Proteomes" id="UP001501599">
    <property type="component" value="Unassembled WGS sequence"/>
</dbReference>
<evidence type="ECO:0000256" key="3">
    <source>
        <dbReference type="ARBA" id="ARBA00022679"/>
    </source>
</evidence>
<dbReference type="Pfam" id="PF00534">
    <property type="entry name" value="Glycos_transf_1"/>
    <property type="match status" value="1"/>
</dbReference>
<evidence type="ECO:0000313" key="7">
    <source>
        <dbReference type="Proteomes" id="UP001501599"/>
    </source>
</evidence>
<evidence type="ECO:0000256" key="1">
    <source>
        <dbReference type="ARBA" id="ARBA00021292"/>
    </source>
</evidence>
<feature type="domain" description="Glycosyltransferase subfamily 4-like N-terminal" evidence="5">
    <location>
        <begin position="23"/>
        <end position="184"/>
    </location>
</feature>
<evidence type="ECO:0000313" key="6">
    <source>
        <dbReference type="EMBL" id="GAA2171588.1"/>
    </source>
</evidence>
<dbReference type="Gene3D" id="3.40.50.2000">
    <property type="entry name" value="Glycogen Phosphorylase B"/>
    <property type="match status" value="2"/>
</dbReference>
<evidence type="ECO:0000256" key="2">
    <source>
        <dbReference type="ARBA" id="ARBA00022676"/>
    </source>
</evidence>
<evidence type="ECO:0000259" key="5">
    <source>
        <dbReference type="Pfam" id="PF13439"/>
    </source>
</evidence>
<gene>
    <name evidence="6" type="ORF">GCM10009846_05920</name>
</gene>
<comment type="caution">
    <text evidence="6">The sequence shown here is derived from an EMBL/GenBank/DDBJ whole genome shotgun (WGS) entry which is preliminary data.</text>
</comment>
<dbReference type="InterPro" id="IPR050194">
    <property type="entry name" value="Glycosyltransferase_grp1"/>
</dbReference>
<feature type="domain" description="Glycosyl transferase family 1" evidence="4">
    <location>
        <begin position="204"/>
        <end position="355"/>
    </location>
</feature>
<keyword evidence="3" id="KW-0808">Transferase</keyword>
<dbReference type="EMBL" id="BAAAQT010000005">
    <property type="protein sequence ID" value="GAA2171588.1"/>
    <property type="molecule type" value="Genomic_DNA"/>
</dbReference>
<dbReference type="Pfam" id="PF13439">
    <property type="entry name" value="Glyco_transf_4"/>
    <property type="match status" value="1"/>
</dbReference>
<keyword evidence="2" id="KW-0328">Glycosyltransferase</keyword>
<dbReference type="SUPFAM" id="SSF53756">
    <property type="entry name" value="UDP-Glycosyltransferase/glycogen phosphorylase"/>
    <property type="match status" value="1"/>
</dbReference>
<dbReference type="PANTHER" id="PTHR45947">
    <property type="entry name" value="SULFOQUINOVOSYL TRANSFERASE SQD2"/>
    <property type="match status" value="1"/>
</dbReference>
<dbReference type="InterPro" id="IPR028098">
    <property type="entry name" value="Glyco_trans_4-like_N"/>
</dbReference>
<accession>A0ABP5MAH8</accession>
<keyword evidence="7" id="KW-1185">Reference proteome</keyword>
<sequence length="390" mass="41358">MPSVGHVRIERVAIVTESFLPTVNGVTSSVIRVLEHLQSTGRQAMVVAPRCGAPTQLHGAPVFEVPSFAYREFPVGMPSPQLHGLLQRFRPDVVHAASPFLLGGQAIAEARRIGVPSVAIYQTDIAGFARRNRLGAGAPMAWKVLRRIHNQADRTLAPSSSSIADLAAAGVERVEHWARGVDLDAFHPDHRAGPAALALRARLAPRGETIVGYVGRVAPEKGLERLRALQGMRGIQVVVVGDGPGMAAARRALAPLGATFLGQLTGAPLAAAYAALDVFVHTGAEETFGQTLQEAAAAGLPVVAPRSGGPIDLVDHGVTGFLYEPDSARALRDAVRTLVDASTMRARMGEAGRRRVLQRTWPRVCDELLAHYEGAQRHALRGATATPAIA</sequence>
<dbReference type="CDD" id="cd03814">
    <property type="entry name" value="GT4-like"/>
    <property type="match status" value="1"/>
</dbReference>
<protein>
    <recommendedName>
        <fullName evidence="1">D-inositol 3-phosphate glycosyltransferase</fullName>
    </recommendedName>
</protein>
<organism evidence="6 7">
    <name type="scientific">Agrococcus versicolor</name>
    <dbReference type="NCBI Taxonomy" id="501482"/>
    <lineage>
        <taxon>Bacteria</taxon>
        <taxon>Bacillati</taxon>
        <taxon>Actinomycetota</taxon>
        <taxon>Actinomycetes</taxon>
        <taxon>Micrococcales</taxon>
        <taxon>Microbacteriaceae</taxon>
        <taxon>Agrococcus</taxon>
    </lineage>
</organism>
<reference evidence="7" key="1">
    <citation type="journal article" date="2019" name="Int. J. Syst. Evol. Microbiol.">
        <title>The Global Catalogue of Microorganisms (GCM) 10K type strain sequencing project: providing services to taxonomists for standard genome sequencing and annotation.</title>
        <authorList>
            <consortium name="The Broad Institute Genomics Platform"/>
            <consortium name="The Broad Institute Genome Sequencing Center for Infectious Disease"/>
            <person name="Wu L."/>
            <person name="Ma J."/>
        </authorList>
    </citation>
    <scope>NUCLEOTIDE SEQUENCE [LARGE SCALE GENOMIC DNA]</scope>
    <source>
        <strain evidence="7">JCM 16026</strain>
    </source>
</reference>
<dbReference type="PANTHER" id="PTHR45947:SF3">
    <property type="entry name" value="SULFOQUINOVOSYL TRANSFERASE SQD2"/>
    <property type="match status" value="1"/>
</dbReference>
<name>A0ABP5MAH8_9MICO</name>
<evidence type="ECO:0000259" key="4">
    <source>
        <dbReference type="Pfam" id="PF00534"/>
    </source>
</evidence>
<proteinExistence type="predicted"/>
<dbReference type="InterPro" id="IPR001296">
    <property type="entry name" value="Glyco_trans_1"/>
</dbReference>